<evidence type="ECO:0000313" key="2">
    <source>
        <dbReference type="Proteomes" id="UP000038045"/>
    </source>
</evidence>
<proteinExistence type="predicted"/>
<accession>A0A0N4ZIQ8</accession>
<feature type="compositionally biased region" description="Basic residues" evidence="1">
    <location>
        <begin position="188"/>
        <end position="214"/>
    </location>
</feature>
<name>A0A0N4ZIQ8_PARTI</name>
<sequence>MRGPDECLGHGPGGRRMVAVPQGRRRRRARVVHRRRDLRPDRRSPAPDGGGPARAPFRLCISAHVRRPGAAPVAAVARGTARGVSRRPEPGLGRRPGPGPVGRKRRGAGDRQRRRRRERRAGCGRGHPGAAPAGDGAGAVHVRLRQRRLRRRGDAHHRAGGLRQLPPLLAGDRGQLSKAERDRSGRDRPRRATAARPLRRAGRRSRHSGMRRRPDRAVGHSDPGDHPRRGDAARRLAVAPFAVAAA</sequence>
<dbReference type="WBParaSite" id="PTRK_0000782000.1">
    <property type="protein sequence ID" value="PTRK_0000782000.1"/>
    <property type="gene ID" value="PTRK_0000782000"/>
</dbReference>
<keyword evidence="2" id="KW-1185">Reference proteome</keyword>
<feature type="region of interest" description="Disordered" evidence="1">
    <location>
        <begin position="1"/>
        <end position="139"/>
    </location>
</feature>
<dbReference type="Proteomes" id="UP000038045">
    <property type="component" value="Unplaced"/>
</dbReference>
<feature type="compositionally biased region" description="Low complexity" evidence="1">
    <location>
        <begin position="128"/>
        <end position="139"/>
    </location>
</feature>
<feature type="compositionally biased region" description="Basic and acidic residues" evidence="1">
    <location>
        <begin position="215"/>
        <end position="234"/>
    </location>
</feature>
<feature type="compositionally biased region" description="Basic residues" evidence="1">
    <location>
        <begin position="23"/>
        <end position="37"/>
    </location>
</feature>
<feature type="compositionally biased region" description="Low complexity" evidence="1">
    <location>
        <begin position="68"/>
        <end position="83"/>
    </location>
</feature>
<organism evidence="2 3">
    <name type="scientific">Parastrongyloides trichosuri</name>
    <name type="common">Possum-specific nematode worm</name>
    <dbReference type="NCBI Taxonomy" id="131310"/>
    <lineage>
        <taxon>Eukaryota</taxon>
        <taxon>Metazoa</taxon>
        <taxon>Ecdysozoa</taxon>
        <taxon>Nematoda</taxon>
        <taxon>Chromadorea</taxon>
        <taxon>Rhabditida</taxon>
        <taxon>Tylenchina</taxon>
        <taxon>Panagrolaimomorpha</taxon>
        <taxon>Strongyloidoidea</taxon>
        <taxon>Strongyloididae</taxon>
        <taxon>Parastrongyloides</taxon>
    </lineage>
</organism>
<feature type="compositionally biased region" description="Basic residues" evidence="1">
    <location>
        <begin position="102"/>
        <end position="119"/>
    </location>
</feature>
<feature type="compositionally biased region" description="Basic and acidic residues" evidence="1">
    <location>
        <begin position="178"/>
        <end position="187"/>
    </location>
</feature>
<reference evidence="3" key="1">
    <citation type="submission" date="2017-02" db="UniProtKB">
        <authorList>
            <consortium name="WormBaseParasite"/>
        </authorList>
    </citation>
    <scope>IDENTIFICATION</scope>
</reference>
<feature type="compositionally biased region" description="Basic residues" evidence="1">
    <location>
        <begin position="151"/>
        <end position="160"/>
    </location>
</feature>
<dbReference type="AlphaFoldDB" id="A0A0N4ZIQ8"/>
<feature type="region of interest" description="Disordered" evidence="1">
    <location>
        <begin position="151"/>
        <end position="234"/>
    </location>
</feature>
<evidence type="ECO:0000256" key="1">
    <source>
        <dbReference type="SAM" id="MobiDB-lite"/>
    </source>
</evidence>
<protein>
    <submittedName>
        <fullName evidence="3">LigA</fullName>
    </submittedName>
</protein>
<evidence type="ECO:0000313" key="3">
    <source>
        <dbReference type="WBParaSite" id="PTRK_0000782000.1"/>
    </source>
</evidence>